<comment type="caution">
    <text evidence="2">The sequence shown here is derived from an EMBL/GenBank/DDBJ whole genome shotgun (WGS) entry which is preliminary data.</text>
</comment>
<sequence length="205" mass="22808">MVDPGQPAIGAIIGFPEARRLPRHFGRLIVAGAEQGGFDRVAEIGIEPRQQRQWQRRDQIIGAHHLFATAVAVVIGHGYAVFKLTNPAHLRAQLHLLGETLVEGVGDAVHAAYRLKHGGRKLREFSVQQGPPQLGVQQPVERDRLRAGRQCSWVRERLLMTGTQAALIGQFLRQVAIHLQKRQQALTLFTAQHIVQGIALHRRGQ</sequence>
<evidence type="ECO:0000313" key="2">
    <source>
        <dbReference type="EMBL" id="KPY64538.1"/>
    </source>
</evidence>
<feature type="transmembrane region" description="Helical" evidence="1">
    <location>
        <begin position="60"/>
        <end position="82"/>
    </location>
</feature>
<dbReference type="Proteomes" id="UP000050384">
    <property type="component" value="Unassembled WGS sequence"/>
</dbReference>
<dbReference type="EMBL" id="LJRI01001333">
    <property type="protein sequence ID" value="KPY64538.1"/>
    <property type="molecule type" value="Genomic_DNA"/>
</dbReference>
<dbReference type="AlphaFoldDB" id="A0A0P9ZX27"/>
<evidence type="ECO:0000256" key="1">
    <source>
        <dbReference type="SAM" id="Phobius"/>
    </source>
</evidence>
<name>A0A0P9ZX27_PSESX</name>
<protein>
    <submittedName>
        <fullName evidence="2">Achromobactin-binding protein</fullName>
    </submittedName>
</protein>
<accession>A0A0P9ZX27</accession>
<keyword evidence="1" id="KW-0472">Membrane</keyword>
<organism evidence="2 3">
    <name type="scientific">Pseudomonas syringae pv. spinaceae</name>
    <dbReference type="NCBI Taxonomy" id="264459"/>
    <lineage>
        <taxon>Bacteria</taxon>
        <taxon>Pseudomonadati</taxon>
        <taxon>Pseudomonadota</taxon>
        <taxon>Gammaproteobacteria</taxon>
        <taxon>Pseudomonadales</taxon>
        <taxon>Pseudomonadaceae</taxon>
        <taxon>Pseudomonas</taxon>
        <taxon>Pseudomonas syringae</taxon>
    </lineage>
</organism>
<evidence type="ECO:0000313" key="3">
    <source>
        <dbReference type="Proteomes" id="UP000050384"/>
    </source>
</evidence>
<gene>
    <name evidence="2" type="ORF">ALO94_201097</name>
</gene>
<reference evidence="2 3" key="1">
    <citation type="submission" date="2015-09" db="EMBL/GenBank/DDBJ databases">
        <title>Genome announcement of multiple Pseudomonas syringae strains.</title>
        <authorList>
            <person name="Thakur S."/>
            <person name="Wang P.W."/>
            <person name="Gong Y."/>
            <person name="Weir B.S."/>
            <person name="Guttman D.S."/>
        </authorList>
    </citation>
    <scope>NUCLEOTIDE SEQUENCE [LARGE SCALE GENOMIC DNA]</scope>
    <source>
        <strain evidence="2 3">ICMP16929</strain>
    </source>
</reference>
<keyword evidence="1" id="KW-0812">Transmembrane</keyword>
<proteinExistence type="predicted"/>
<keyword evidence="1" id="KW-1133">Transmembrane helix</keyword>